<organism evidence="8 10">
    <name type="scientific">Holdemania massiliensis</name>
    <dbReference type="NCBI Taxonomy" id="1468449"/>
    <lineage>
        <taxon>Bacteria</taxon>
        <taxon>Bacillati</taxon>
        <taxon>Bacillota</taxon>
        <taxon>Erysipelotrichia</taxon>
        <taxon>Erysipelotrichales</taxon>
        <taxon>Erysipelotrichaceae</taxon>
        <taxon>Holdemania</taxon>
    </lineage>
</organism>
<evidence type="ECO:0000313" key="9">
    <source>
        <dbReference type="EMBL" id="MSC31775.1"/>
    </source>
</evidence>
<dbReference type="EMBL" id="WKPJ01000001">
    <property type="protein sequence ID" value="MSA87979.1"/>
    <property type="molecule type" value="Genomic_DNA"/>
</dbReference>
<evidence type="ECO:0000313" key="8">
    <source>
        <dbReference type="EMBL" id="MSA87979.1"/>
    </source>
</evidence>
<dbReference type="InterPro" id="IPR015424">
    <property type="entry name" value="PyrdxlP-dep_Trfase"/>
</dbReference>
<dbReference type="AlphaFoldDB" id="A0A6N7S2J4"/>
<reference evidence="10 11" key="1">
    <citation type="journal article" date="2019" name="Nat. Med.">
        <title>A library of human gut bacterial isolates paired with longitudinal multiomics data enables mechanistic microbiome research.</title>
        <authorList>
            <person name="Poyet M."/>
            <person name="Groussin M."/>
            <person name="Gibbons S.M."/>
            <person name="Avila-Pacheco J."/>
            <person name="Jiang X."/>
            <person name="Kearney S.M."/>
            <person name="Perrotta A.R."/>
            <person name="Berdy B."/>
            <person name="Zhao S."/>
            <person name="Lieberman T.D."/>
            <person name="Swanson P.K."/>
            <person name="Smith M."/>
            <person name="Roesemann S."/>
            <person name="Alexander J.E."/>
            <person name="Rich S.A."/>
            <person name="Livny J."/>
            <person name="Vlamakis H."/>
            <person name="Clish C."/>
            <person name="Bullock K."/>
            <person name="Deik A."/>
            <person name="Scott J."/>
            <person name="Pierce K.A."/>
            <person name="Xavier R.J."/>
            <person name="Alm E.J."/>
        </authorList>
    </citation>
    <scope>NUCLEOTIDE SEQUENCE [LARGE SCALE GENOMIC DNA]</scope>
    <source>
        <strain evidence="8 10">BIOML-A4</strain>
        <strain evidence="9 11">BIOML-A5</strain>
    </source>
</reference>
<dbReference type="GO" id="GO:0030170">
    <property type="term" value="F:pyridoxal phosphate binding"/>
    <property type="evidence" value="ECO:0007669"/>
    <property type="project" value="InterPro"/>
</dbReference>
<name>A0A6N7S2J4_9FIRM</name>
<dbReference type="OrthoDB" id="9802328at2"/>
<dbReference type="PROSITE" id="PS00105">
    <property type="entry name" value="AA_TRANSFER_CLASS_1"/>
    <property type="match status" value="1"/>
</dbReference>
<dbReference type="InterPro" id="IPR004839">
    <property type="entry name" value="Aminotransferase_I/II_large"/>
</dbReference>
<comment type="cofactor">
    <cofactor evidence="1 6">
        <name>pyridoxal 5'-phosphate</name>
        <dbReference type="ChEBI" id="CHEBI:597326"/>
    </cofactor>
</comment>
<dbReference type="InterPro" id="IPR004838">
    <property type="entry name" value="NHTrfase_class1_PyrdxlP-BS"/>
</dbReference>
<dbReference type="GO" id="GO:0006520">
    <property type="term" value="P:amino acid metabolic process"/>
    <property type="evidence" value="ECO:0007669"/>
    <property type="project" value="InterPro"/>
</dbReference>
<comment type="caution">
    <text evidence="8">The sequence shown here is derived from an EMBL/GenBank/DDBJ whole genome shotgun (WGS) entry which is preliminary data.</text>
</comment>
<dbReference type="CDD" id="cd00609">
    <property type="entry name" value="AAT_like"/>
    <property type="match status" value="1"/>
</dbReference>
<evidence type="ECO:0000256" key="1">
    <source>
        <dbReference type="ARBA" id="ARBA00001933"/>
    </source>
</evidence>
<sequence>MKGKEATMRIHEEVRKMPVSPIRTWTSRLHDLSPRAELTLGEPPQITDSRIIEAAKTALDQGLTHYPPAAGLQSLRQELAKRERQLRGWTIHPHQVLVTDGAQEALAVCCLALLNPGDEVLISDPGYPGTRSVISLASAVPVACAADEHLQLDITRMERLISVRTRAIIVASPNNPTGQVLSAEALNQLGMLAENYDLALIVDAAYEQLSWQPLNFKVLRPYRHRVIFIGSFSKTYAMTGWRLGWISAPRRWEAALLKTHQALVSGVAGFVQQAACTALTLPAESWRQEVKEQCEAAWQRLNAIGLSCPCPGGGFYCFPAIPANAESSEHFALQLAERAGVAVLPGTLFGQRGEKHVRLSVGVRRETLQWALDQLEMFVKAGG</sequence>
<accession>A0A6N7S2J4</accession>
<comment type="similarity">
    <text evidence="2 6">Belongs to the class-I pyridoxal-phosphate-dependent aminotransferase family.</text>
</comment>
<evidence type="ECO:0000256" key="4">
    <source>
        <dbReference type="ARBA" id="ARBA00022679"/>
    </source>
</evidence>
<proteinExistence type="inferred from homology"/>
<evidence type="ECO:0000259" key="7">
    <source>
        <dbReference type="Pfam" id="PF00155"/>
    </source>
</evidence>
<keyword evidence="4 6" id="KW-0808">Transferase</keyword>
<keyword evidence="11" id="KW-1185">Reference proteome</keyword>
<dbReference type="Proteomes" id="UP000480929">
    <property type="component" value="Unassembled WGS sequence"/>
</dbReference>
<dbReference type="EMBL" id="WKPI01000001">
    <property type="protein sequence ID" value="MSC31775.1"/>
    <property type="molecule type" value="Genomic_DNA"/>
</dbReference>
<gene>
    <name evidence="9" type="ORF">GKD88_01370</name>
    <name evidence="8" type="ORF">GKE08_01360</name>
</gene>
<evidence type="ECO:0000256" key="6">
    <source>
        <dbReference type="RuleBase" id="RU000481"/>
    </source>
</evidence>
<dbReference type="Pfam" id="PF00155">
    <property type="entry name" value="Aminotran_1_2"/>
    <property type="match status" value="1"/>
</dbReference>
<dbReference type="Proteomes" id="UP000433575">
    <property type="component" value="Unassembled WGS sequence"/>
</dbReference>
<keyword evidence="3 6" id="KW-0032">Aminotransferase</keyword>
<evidence type="ECO:0000256" key="2">
    <source>
        <dbReference type="ARBA" id="ARBA00007441"/>
    </source>
</evidence>
<dbReference type="PANTHER" id="PTHR46383">
    <property type="entry name" value="ASPARTATE AMINOTRANSFERASE"/>
    <property type="match status" value="1"/>
</dbReference>
<dbReference type="Gene3D" id="3.40.640.10">
    <property type="entry name" value="Type I PLP-dependent aspartate aminotransferase-like (Major domain)"/>
    <property type="match status" value="1"/>
</dbReference>
<feature type="domain" description="Aminotransferase class I/classII large" evidence="7">
    <location>
        <begin position="38"/>
        <end position="374"/>
    </location>
</feature>
<evidence type="ECO:0000313" key="10">
    <source>
        <dbReference type="Proteomes" id="UP000433575"/>
    </source>
</evidence>
<keyword evidence="5" id="KW-0663">Pyridoxal phosphate</keyword>
<dbReference type="SUPFAM" id="SSF53383">
    <property type="entry name" value="PLP-dependent transferases"/>
    <property type="match status" value="1"/>
</dbReference>
<dbReference type="InterPro" id="IPR015421">
    <property type="entry name" value="PyrdxlP-dep_Trfase_major"/>
</dbReference>
<evidence type="ECO:0000313" key="11">
    <source>
        <dbReference type="Proteomes" id="UP000480929"/>
    </source>
</evidence>
<dbReference type="InterPro" id="IPR050596">
    <property type="entry name" value="AspAT/PAT-like"/>
</dbReference>
<protein>
    <recommendedName>
        <fullName evidence="6">Aminotransferase</fullName>
        <ecNumber evidence="6">2.6.1.-</ecNumber>
    </recommendedName>
</protein>
<evidence type="ECO:0000256" key="3">
    <source>
        <dbReference type="ARBA" id="ARBA00022576"/>
    </source>
</evidence>
<dbReference type="GO" id="GO:0008483">
    <property type="term" value="F:transaminase activity"/>
    <property type="evidence" value="ECO:0007669"/>
    <property type="project" value="UniProtKB-KW"/>
</dbReference>
<evidence type="ECO:0000256" key="5">
    <source>
        <dbReference type="ARBA" id="ARBA00022898"/>
    </source>
</evidence>
<dbReference type="EC" id="2.6.1.-" evidence="6"/>